<feature type="binding site" description="axial binding residue" evidence="9">
    <location>
        <position position="236"/>
    </location>
    <ligand>
        <name>heme c</name>
        <dbReference type="ChEBI" id="CHEBI:61717"/>
        <label>2</label>
    </ligand>
    <ligandPart>
        <name>Fe</name>
        <dbReference type="ChEBI" id="CHEBI:18248"/>
    </ligandPart>
</feature>
<evidence type="ECO:0000259" key="10">
    <source>
        <dbReference type="PROSITE" id="PS51007"/>
    </source>
</evidence>
<dbReference type="PIRSF" id="PIRSF000294">
    <property type="entry name" value="Cytochrome-c_peroxidase"/>
    <property type="match status" value="1"/>
</dbReference>
<comment type="PTM">
    <text evidence="8">Binds 2 heme groups per subunit.</text>
</comment>
<dbReference type="EMBL" id="SJZB01000013">
    <property type="protein sequence ID" value="TCJ18003.1"/>
    <property type="molecule type" value="Genomic_DNA"/>
</dbReference>
<keyword evidence="4" id="KW-0732">Signal</keyword>
<dbReference type="GO" id="GO:0046872">
    <property type="term" value="F:metal ion binding"/>
    <property type="evidence" value="ECO:0007669"/>
    <property type="project" value="UniProtKB-KW"/>
</dbReference>
<dbReference type="InterPro" id="IPR051395">
    <property type="entry name" value="Cytochrome_c_Peroxidase/MauG"/>
</dbReference>
<evidence type="ECO:0000256" key="3">
    <source>
        <dbReference type="ARBA" id="ARBA00022723"/>
    </source>
</evidence>
<keyword evidence="6" id="KW-0560">Oxidoreductase</keyword>
<dbReference type="OrthoDB" id="9805202at2"/>
<dbReference type="PANTHER" id="PTHR30600:SF7">
    <property type="entry name" value="CYTOCHROME C PEROXIDASE-RELATED"/>
    <property type="match status" value="1"/>
</dbReference>
<dbReference type="InterPro" id="IPR036909">
    <property type="entry name" value="Cyt_c-like_dom_sf"/>
</dbReference>
<name>A0A4R1BKW4_9PROT</name>
<reference evidence="11 12" key="1">
    <citation type="submission" date="2019-03" db="EMBL/GenBank/DDBJ databases">
        <title>Genome sequence of Thiobacillaceae bacterium LSR1, a sulfur-oxidizing bacterium isolated from freshwater sediment.</title>
        <authorList>
            <person name="Li S."/>
        </authorList>
    </citation>
    <scope>NUCLEOTIDE SEQUENCE [LARGE SCALE GENOMIC DNA]</scope>
    <source>
        <strain evidence="11 12">LSR1</strain>
    </source>
</reference>
<evidence type="ECO:0000313" key="12">
    <source>
        <dbReference type="Proteomes" id="UP000295443"/>
    </source>
</evidence>
<organism evidence="11 12">
    <name type="scientific">Parasulfuritortus cantonensis</name>
    <dbReference type="NCBI Taxonomy" id="2528202"/>
    <lineage>
        <taxon>Bacteria</taxon>
        <taxon>Pseudomonadati</taxon>
        <taxon>Pseudomonadota</taxon>
        <taxon>Betaproteobacteria</taxon>
        <taxon>Nitrosomonadales</taxon>
        <taxon>Thiobacillaceae</taxon>
        <taxon>Parasulfuritortus</taxon>
    </lineage>
</organism>
<feature type="binding site" description="axial binding residue" evidence="9">
    <location>
        <position position="311"/>
    </location>
    <ligand>
        <name>heme c</name>
        <dbReference type="ChEBI" id="CHEBI:61717"/>
        <label>2</label>
    </ligand>
    <ligandPart>
        <name>Fe</name>
        <dbReference type="ChEBI" id="CHEBI:18248"/>
    </ligandPart>
</feature>
<dbReference type="InterPro" id="IPR026259">
    <property type="entry name" value="MauG/Cytc_peroxidase"/>
</dbReference>
<feature type="binding site" description="covalent" evidence="8">
    <location>
        <position position="232"/>
    </location>
    <ligand>
        <name>heme c</name>
        <dbReference type="ChEBI" id="CHEBI:61717"/>
        <label>2</label>
    </ligand>
</feature>
<comment type="caution">
    <text evidence="11">The sequence shown here is derived from an EMBL/GenBank/DDBJ whole genome shotgun (WGS) entry which is preliminary data.</text>
</comment>
<keyword evidence="7 9" id="KW-0408">Iron</keyword>
<feature type="domain" description="Cytochrome c" evidence="10">
    <location>
        <begin position="218"/>
        <end position="336"/>
    </location>
</feature>
<keyword evidence="2 8" id="KW-0349">Heme</keyword>
<dbReference type="InterPro" id="IPR009056">
    <property type="entry name" value="Cyt_c-like_dom"/>
</dbReference>
<dbReference type="AlphaFoldDB" id="A0A4R1BKW4"/>
<dbReference type="GO" id="GO:0042597">
    <property type="term" value="C:periplasmic space"/>
    <property type="evidence" value="ECO:0007669"/>
    <property type="project" value="UniProtKB-SubCell"/>
</dbReference>
<sequence length="344" mass="36989">MAGLTMRARGALILTLAGAAAGVGGAWWWYHRPAAGEAGVPEPVPVATIVDLSPVQPLPRSVSLDANQVELGRRLFHDVRLSSDDTVSCASCHAVDQYGVDGRRVSLGVRGQAGAVNAPTVYNSGFNFRQFWDGRAATLEDQVGGPVENPVEMASHWPQVLAKLRADATLQELARRAYGRELDEAAVRSAIATFERGLITPDSPFDRYLRGELDALDGPAKQGWQRFRDLGCIACHQGVNLGGNMYATLGAMGDYFGGRVVSQADYGLYNQTGREADRYKFKVPSLRNVAETAPYFHDGRIGTLDEAVQLMAKLQLGLDLEAADRATLVAFLRSLTGTPRGGGS</sequence>
<dbReference type="Pfam" id="PF03150">
    <property type="entry name" value="CCP_MauG"/>
    <property type="match status" value="1"/>
</dbReference>
<comment type="subcellular location">
    <subcellularLocation>
        <location evidence="1">Periplasm</location>
    </subcellularLocation>
</comment>
<accession>A0A4R1BKW4</accession>
<evidence type="ECO:0000256" key="1">
    <source>
        <dbReference type="ARBA" id="ARBA00004418"/>
    </source>
</evidence>
<feature type="domain" description="Cytochrome c" evidence="10">
    <location>
        <begin position="67"/>
        <end position="198"/>
    </location>
</feature>
<dbReference type="Gene3D" id="1.10.760.10">
    <property type="entry name" value="Cytochrome c-like domain"/>
    <property type="match status" value="2"/>
</dbReference>
<feature type="binding site" description="covalent" evidence="8">
    <location>
        <position position="92"/>
    </location>
    <ligand>
        <name>heme c</name>
        <dbReference type="ChEBI" id="CHEBI:61717"/>
        <label>1</label>
    </ligand>
</feature>
<dbReference type="SUPFAM" id="SSF46626">
    <property type="entry name" value="Cytochrome c"/>
    <property type="match status" value="2"/>
</dbReference>
<dbReference type="PROSITE" id="PS51007">
    <property type="entry name" value="CYTC"/>
    <property type="match status" value="2"/>
</dbReference>
<dbReference type="InterPro" id="IPR004852">
    <property type="entry name" value="Di-haem_cyt_c_peroxidsae"/>
</dbReference>
<keyword evidence="12" id="KW-1185">Reference proteome</keyword>
<dbReference type="GO" id="GO:0009055">
    <property type="term" value="F:electron transfer activity"/>
    <property type="evidence" value="ECO:0007669"/>
    <property type="project" value="InterPro"/>
</dbReference>
<dbReference type="Proteomes" id="UP000295443">
    <property type="component" value="Unassembled WGS sequence"/>
</dbReference>
<gene>
    <name evidence="11" type="ORF">EZJ19_03605</name>
</gene>
<dbReference type="GO" id="GO:0004130">
    <property type="term" value="F:cytochrome-c peroxidase activity"/>
    <property type="evidence" value="ECO:0007669"/>
    <property type="project" value="TreeGrafter"/>
</dbReference>
<keyword evidence="3 9" id="KW-0479">Metal-binding</keyword>
<dbReference type="PANTHER" id="PTHR30600">
    <property type="entry name" value="CYTOCHROME C PEROXIDASE-RELATED"/>
    <property type="match status" value="1"/>
</dbReference>
<evidence type="ECO:0000256" key="2">
    <source>
        <dbReference type="ARBA" id="ARBA00022617"/>
    </source>
</evidence>
<feature type="binding site" description="covalent" evidence="8">
    <location>
        <position position="235"/>
    </location>
    <ligand>
        <name>heme c</name>
        <dbReference type="ChEBI" id="CHEBI:61717"/>
        <label>2</label>
    </ligand>
</feature>
<comment type="cofactor">
    <cofactor evidence="8">
        <name>heme</name>
        <dbReference type="ChEBI" id="CHEBI:30413"/>
    </cofactor>
    <text evidence="8">Binds 2 heme groups.</text>
</comment>
<evidence type="ECO:0000256" key="5">
    <source>
        <dbReference type="ARBA" id="ARBA00022764"/>
    </source>
</evidence>
<dbReference type="GO" id="GO:0020037">
    <property type="term" value="F:heme binding"/>
    <property type="evidence" value="ECO:0007669"/>
    <property type="project" value="InterPro"/>
</dbReference>
<evidence type="ECO:0000256" key="8">
    <source>
        <dbReference type="PIRSR" id="PIRSR000294-1"/>
    </source>
</evidence>
<feature type="binding site" description="axial binding residue" evidence="9">
    <location>
        <position position="93"/>
    </location>
    <ligand>
        <name>heme c</name>
        <dbReference type="ChEBI" id="CHEBI:61717"/>
        <label>1</label>
    </ligand>
    <ligandPart>
        <name>Fe</name>
        <dbReference type="ChEBI" id="CHEBI:18248"/>
    </ligandPart>
</feature>
<proteinExistence type="predicted"/>
<evidence type="ECO:0000256" key="7">
    <source>
        <dbReference type="ARBA" id="ARBA00023004"/>
    </source>
</evidence>
<keyword evidence="5" id="KW-0574">Periplasm</keyword>
<protein>
    <submittedName>
        <fullName evidence="11">C-type cytochrome</fullName>
    </submittedName>
</protein>
<evidence type="ECO:0000256" key="6">
    <source>
        <dbReference type="ARBA" id="ARBA00023002"/>
    </source>
</evidence>
<feature type="binding site" description="covalent" evidence="8">
    <location>
        <position position="89"/>
    </location>
    <ligand>
        <name>heme c</name>
        <dbReference type="ChEBI" id="CHEBI:61717"/>
        <label>1</label>
    </ligand>
</feature>
<dbReference type="RefSeq" id="WP_131444922.1">
    <property type="nucleotide sequence ID" value="NZ_SJZB01000013.1"/>
</dbReference>
<evidence type="ECO:0000256" key="9">
    <source>
        <dbReference type="PIRSR" id="PIRSR000294-2"/>
    </source>
</evidence>
<evidence type="ECO:0000313" key="11">
    <source>
        <dbReference type="EMBL" id="TCJ18003.1"/>
    </source>
</evidence>
<evidence type="ECO:0000256" key="4">
    <source>
        <dbReference type="ARBA" id="ARBA00022729"/>
    </source>
</evidence>